<evidence type="ECO:0000313" key="3">
    <source>
        <dbReference type="Proteomes" id="UP001524944"/>
    </source>
</evidence>
<dbReference type="Proteomes" id="UP001524944">
    <property type="component" value="Unassembled WGS sequence"/>
</dbReference>
<dbReference type="EMBL" id="JANPWE010000003">
    <property type="protein sequence ID" value="MCR6545518.1"/>
    <property type="molecule type" value="Genomic_DNA"/>
</dbReference>
<accession>A0ABT1Y3R9</accession>
<dbReference type="SUPFAM" id="SSF55383">
    <property type="entry name" value="Copper amine oxidase, domain N"/>
    <property type="match status" value="1"/>
</dbReference>
<gene>
    <name evidence="2" type="ORF">NVS47_08320</name>
</gene>
<organism evidence="2 3">
    <name type="scientific">Dehalobacterium formicoaceticum</name>
    <dbReference type="NCBI Taxonomy" id="51515"/>
    <lineage>
        <taxon>Bacteria</taxon>
        <taxon>Bacillati</taxon>
        <taxon>Bacillota</taxon>
        <taxon>Clostridia</taxon>
        <taxon>Eubacteriales</taxon>
        <taxon>Peptococcaceae</taxon>
        <taxon>Dehalobacterium</taxon>
    </lineage>
</organism>
<dbReference type="Pfam" id="PF07833">
    <property type="entry name" value="Cu_amine_oxidN1"/>
    <property type="match status" value="1"/>
</dbReference>
<name>A0ABT1Y3R9_9FIRM</name>
<dbReference type="InterPro" id="IPR012854">
    <property type="entry name" value="Cu_amine_oxidase-like_N"/>
</dbReference>
<protein>
    <submittedName>
        <fullName evidence="2">Copper amine oxidase N-terminal domain-containing protein</fullName>
    </submittedName>
</protein>
<evidence type="ECO:0000313" key="2">
    <source>
        <dbReference type="EMBL" id="MCR6545518.1"/>
    </source>
</evidence>
<dbReference type="RefSeq" id="WP_157677327.1">
    <property type="nucleotide sequence ID" value="NZ_CP022121.1"/>
</dbReference>
<proteinExistence type="predicted"/>
<dbReference type="Gene3D" id="3.30.457.10">
    <property type="entry name" value="Copper amine oxidase-like, N-terminal domain"/>
    <property type="match status" value="1"/>
</dbReference>
<keyword evidence="3" id="KW-1185">Reference proteome</keyword>
<dbReference type="InterPro" id="IPR036582">
    <property type="entry name" value="Mao_N_sf"/>
</dbReference>
<reference evidence="2 3" key="1">
    <citation type="submission" date="2022-08" db="EMBL/GenBank/DDBJ databases">
        <title>Proteogenomics of the novel Dehalobacterium formicoaceticum strain EZ94 highlights a key role of methyltransferases during anaerobic dichloromethane degradation.</title>
        <authorList>
            <person name="Wasmund K."/>
        </authorList>
    </citation>
    <scope>NUCLEOTIDE SEQUENCE [LARGE SCALE GENOMIC DNA]</scope>
    <source>
        <strain evidence="2 3">EZ94</strain>
    </source>
</reference>
<feature type="domain" description="Copper amine oxidase-like N-terminal" evidence="1">
    <location>
        <begin position="42"/>
        <end position="147"/>
    </location>
</feature>
<sequence>MLNKLTRRYLTIVLLIALFWGGRFSTDIINAMAQTTDILVDVNGSTVSLEAEPFIINDYAMLPLRDTFKIFGCDRFAWDENNKTVTAISGELIIKIKVGDKTAQIGGFNEELDQSAMLKNGRVYLPIRFMSNTFDSYIKYANRKINIVLPFLYKDSQWYAASTSLSNNRLGDRDPNKKELVKDNNKGVKKIGDTLYYQLYLPGSPIGSYHLYQLNNNGKFKYVLDMEETVHDYKIDKNILYYQYIGSQLNPSLSIITKANLAEEPIEKQDIGQKNFSYGSKITLQKDAHVNDVTYISEGNNWEIKPEGLYAIGYNKNAIVEHLVKDLTLLEETYGYYLIDIETNEHKMVRKLDLEYN</sequence>
<comment type="caution">
    <text evidence="2">The sequence shown here is derived from an EMBL/GenBank/DDBJ whole genome shotgun (WGS) entry which is preliminary data.</text>
</comment>
<evidence type="ECO:0000259" key="1">
    <source>
        <dbReference type="Pfam" id="PF07833"/>
    </source>
</evidence>